<keyword evidence="2" id="KW-1277">Toxin-antitoxin system</keyword>
<gene>
    <name evidence="8" type="ORF">A3D01_03300</name>
</gene>
<dbReference type="InterPro" id="IPR012933">
    <property type="entry name" value="HicA_mRNA_interferase"/>
</dbReference>
<evidence type="ECO:0000256" key="6">
    <source>
        <dbReference type="ARBA" id="ARBA00022884"/>
    </source>
</evidence>
<dbReference type="EMBL" id="MGGR01000005">
    <property type="protein sequence ID" value="OGM34541.1"/>
    <property type="molecule type" value="Genomic_DNA"/>
</dbReference>
<keyword evidence="6" id="KW-0694">RNA-binding</keyword>
<evidence type="ECO:0000256" key="3">
    <source>
        <dbReference type="ARBA" id="ARBA00022722"/>
    </source>
</evidence>
<evidence type="ECO:0000256" key="5">
    <source>
        <dbReference type="ARBA" id="ARBA00022801"/>
    </source>
</evidence>
<evidence type="ECO:0000256" key="2">
    <source>
        <dbReference type="ARBA" id="ARBA00022649"/>
    </source>
</evidence>
<sequence>MPKLYSARVIIKSFKKAGFYKVSQKGSHVKLKGFWRGKLQTIIIPNHKEVAMGTFQSILNQASMTLEEFLKVIFLPFFFKPEAFSQNL</sequence>
<protein>
    <recommendedName>
        <fullName evidence="10">Addiction module toxin, HicA family</fullName>
    </recommendedName>
</protein>
<reference evidence="8 9" key="1">
    <citation type="journal article" date="2016" name="Nat. Commun.">
        <title>Thousands of microbial genomes shed light on interconnected biogeochemical processes in an aquifer system.</title>
        <authorList>
            <person name="Anantharaman K."/>
            <person name="Brown C.T."/>
            <person name="Hug L.A."/>
            <person name="Sharon I."/>
            <person name="Castelle C.J."/>
            <person name="Probst A.J."/>
            <person name="Thomas B.C."/>
            <person name="Singh A."/>
            <person name="Wilkins M.J."/>
            <person name="Karaoz U."/>
            <person name="Brodie E.L."/>
            <person name="Williams K.H."/>
            <person name="Hubbard S.S."/>
            <person name="Banfield J.F."/>
        </authorList>
    </citation>
    <scope>NUCLEOTIDE SEQUENCE [LARGE SCALE GENOMIC DNA]</scope>
</reference>
<organism evidence="8 9">
    <name type="scientific">Candidatus Woesebacteria bacterium RIFCSPHIGHO2_02_FULL_39_13</name>
    <dbReference type="NCBI Taxonomy" id="1802505"/>
    <lineage>
        <taxon>Bacteria</taxon>
        <taxon>Candidatus Woeseibacteriota</taxon>
    </lineage>
</organism>
<evidence type="ECO:0000313" key="8">
    <source>
        <dbReference type="EMBL" id="OGM34541.1"/>
    </source>
</evidence>
<keyword evidence="5" id="KW-0378">Hydrolase</keyword>
<evidence type="ECO:0000256" key="7">
    <source>
        <dbReference type="ARBA" id="ARBA00023016"/>
    </source>
</evidence>
<comment type="caution">
    <text evidence="8">The sequence shown here is derived from an EMBL/GenBank/DDBJ whole genome shotgun (WGS) entry which is preliminary data.</text>
</comment>
<keyword evidence="7" id="KW-0346">Stress response</keyword>
<dbReference type="STRING" id="1802505.A3D01_03300"/>
<dbReference type="AlphaFoldDB" id="A0A1F7Z509"/>
<dbReference type="GO" id="GO:0016787">
    <property type="term" value="F:hydrolase activity"/>
    <property type="evidence" value="ECO:0007669"/>
    <property type="project" value="UniProtKB-KW"/>
</dbReference>
<dbReference type="Pfam" id="PF07927">
    <property type="entry name" value="HicA_toxin"/>
    <property type="match status" value="1"/>
</dbReference>
<evidence type="ECO:0000256" key="1">
    <source>
        <dbReference type="ARBA" id="ARBA00006620"/>
    </source>
</evidence>
<evidence type="ECO:0008006" key="10">
    <source>
        <dbReference type="Google" id="ProtNLM"/>
    </source>
</evidence>
<dbReference type="Gene3D" id="3.30.920.30">
    <property type="entry name" value="Hypothetical protein"/>
    <property type="match status" value="1"/>
</dbReference>
<dbReference type="GO" id="GO:0004519">
    <property type="term" value="F:endonuclease activity"/>
    <property type="evidence" value="ECO:0007669"/>
    <property type="project" value="UniProtKB-KW"/>
</dbReference>
<comment type="similarity">
    <text evidence="1">Belongs to the HicA mRNA interferase family.</text>
</comment>
<keyword evidence="3" id="KW-0540">Nuclease</keyword>
<dbReference type="Proteomes" id="UP000177169">
    <property type="component" value="Unassembled WGS sequence"/>
</dbReference>
<evidence type="ECO:0000256" key="4">
    <source>
        <dbReference type="ARBA" id="ARBA00022759"/>
    </source>
</evidence>
<dbReference type="SUPFAM" id="SSF54786">
    <property type="entry name" value="YcfA/nrd intein domain"/>
    <property type="match status" value="1"/>
</dbReference>
<evidence type="ECO:0000313" key="9">
    <source>
        <dbReference type="Proteomes" id="UP000177169"/>
    </source>
</evidence>
<dbReference type="GO" id="GO:0003729">
    <property type="term" value="F:mRNA binding"/>
    <property type="evidence" value="ECO:0007669"/>
    <property type="project" value="InterPro"/>
</dbReference>
<proteinExistence type="inferred from homology"/>
<accession>A0A1F7Z509</accession>
<keyword evidence="4" id="KW-0255">Endonuclease</keyword>
<name>A0A1F7Z509_9BACT</name>
<dbReference type="InterPro" id="IPR038570">
    <property type="entry name" value="HicA_sf"/>
</dbReference>